<reference evidence="2 3" key="1">
    <citation type="journal article" date="2019" name="Int. J. Syst. Evol. Microbiol.">
        <title>The Global Catalogue of Microorganisms (GCM) 10K type strain sequencing project: providing services to taxonomists for standard genome sequencing and annotation.</title>
        <authorList>
            <consortium name="The Broad Institute Genomics Platform"/>
            <consortium name="The Broad Institute Genome Sequencing Center for Infectious Disease"/>
            <person name="Wu L."/>
            <person name="Ma J."/>
        </authorList>
    </citation>
    <scope>NUCLEOTIDE SEQUENCE [LARGE SCALE GENOMIC DNA]</scope>
    <source>
        <strain evidence="2 3">JCM 14283</strain>
    </source>
</reference>
<sequence>MAIWDAWYVGDPERLTSVYRGTPTAVRVDRPAQYRGGLVGAAARFFWGRPVGDLQQAPAQLHIPIASDIARAGADLVWSEAPTFAATDKATQARLDELVDDGMLHSLAEGAELGSALGGHYLKVAWDTTIRDDAPFLTLVDADAAWPEFRYGHLVAVTFWWVVARDGQKITRHLERHETNAAGDGIILHGLYEGTEDKLGVAVPLSEHASTAALANLVDAESSISTGSPGIAVTYIPNVTPQRRWRNDPIGRHLGRSDLDGIEGLMDAIDEAWTSWMRDIRLGKARVFASRELLESNGPGQGASLDLDRELFSPLSAAVGSLNMATSTGNANGFLMAQQFAIRYEEHKQTVNELVLNTLRAAGYSAATFGEADGYGAAVTATEVAAREQRSLLTRDRKLRVIRPRLADILEKLLAVDAAIFRSAVKPERPDVQFPDGVQDSPLVLAQTAQALRTAEAASTKTLVAMIHPEWDEKQVDDEAQLILDENKPLPLSDPMGGFAPPAGPTAPGDLSGTTSGDAAVPAG</sequence>
<comment type="caution">
    <text evidence="2">The sequence shown here is derived from an EMBL/GenBank/DDBJ whole genome shotgun (WGS) entry which is preliminary data.</text>
</comment>
<name>A0ABN2UH07_9MICO</name>
<evidence type="ECO:0000313" key="2">
    <source>
        <dbReference type="EMBL" id="GAA2037406.1"/>
    </source>
</evidence>
<protein>
    <recommendedName>
        <fullName evidence="4">Phage portal protein</fullName>
    </recommendedName>
</protein>
<feature type="compositionally biased region" description="Low complexity" evidence="1">
    <location>
        <begin position="497"/>
        <end position="509"/>
    </location>
</feature>
<feature type="region of interest" description="Disordered" evidence="1">
    <location>
        <begin position="486"/>
        <end position="524"/>
    </location>
</feature>
<dbReference type="Proteomes" id="UP001501285">
    <property type="component" value="Unassembled WGS sequence"/>
</dbReference>
<gene>
    <name evidence="2" type="ORF">GCM10009740_31520</name>
</gene>
<accession>A0ABN2UH07</accession>
<organism evidence="2 3">
    <name type="scientific">Terrabacter terrae</name>
    <dbReference type="NCBI Taxonomy" id="318434"/>
    <lineage>
        <taxon>Bacteria</taxon>
        <taxon>Bacillati</taxon>
        <taxon>Actinomycetota</taxon>
        <taxon>Actinomycetes</taxon>
        <taxon>Micrococcales</taxon>
        <taxon>Intrasporangiaceae</taxon>
        <taxon>Terrabacter</taxon>
    </lineage>
</organism>
<dbReference type="EMBL" id="BAAANB010000021">
    <property type="protein sequence ID" value="GAA2037406.1"/>
    <property type="molecule type" value="Genomic_DNA"/>
</dbReference>
<evidence type="ECO:0000313" key="3">
    <source>
        <dbReference type="Proteomes" id="UP001501285"/>
    </source>
</evidence>
<evidence type="ECO:0008006" key="4">
    <source>
        <dbReference type="Google" id="ProtNLM"/>
    </source>
</evidence>
<evidence type="ECO:0000256" key="1">
    <source>
        <dbReference type="SAM" id="MobiDB-lite"/>
    </source>
</evidence>
<proteinExistence type="predicted"/>
<keyword evidence="3" id="KW-1185">Reference proteome</keyword>